<dbReference type="PANTHER" id="PTHR42924">
    <property type="entry name" value="EXONUCLEASE"/>
    <property type="match status" value="1"/>
</dbReference>
<evidence type="ECO:0000313" key="2">
    <source>
        <dbReference type="EMBL" id="MBM7715923.1"/>
    </source>
</evidence>
<dbReference type="InterPro" id="IPR016195">
    <property type="entry name" value="Pol/histidinol_Pase-like"/>
</dbReference>
<dbReference type="Gene3D" id="3.20.20.140">
    <property type="entry name" value="Metal-dependent hydrolases"/>
    <property type="match status" value="1"/>
</dbReference>
<reference evidence="2 3" key="1">
    <citation type="submission" date="2021-01" db="EMBL/GenBank/DDBJ databases">
        <title>Genomic Encyclopedia of Type Strains, Phase IV (KMG-IV): sequencing the most valuable type-strain genomes for metagenomic binning, comparative biology and taxonomic classification.</title>
        <authorList>
            <person name="Goeker M."/>
        </authorList>
    </citation>
    <scope>NUCLEOTIDE SEQUENCE [LARGE SCALE GENOMIC DNA]</scope>
    <source>
        <strain evidence="2 3">DSM 105453</strain>
    </source>
</reference>
<name>A0ABS2R8F2_9BACI</name>
<gene>
    <name evidence="2" type="ORF">JOC94_002934</name>
</gene>
<organism evidence="2 3">
    <name type="scientific">Siminovitchia thermophila</name>
    <dbReference type="NCBI Taxonomy" id="1245522"/>
    <lineage>
        <taxon>Bacteria</taxon>
        <taxon>Bacillati</taxon>
        <taxon>Bacillota</taxon>
        <taxon>Bacilli</taxon>
        <taxon>Bacillales</taxon>
        <taxon>Bacillaceae</taxon>
        <taxon>Siminovitchia</taxon>
    </lineage>
</organism>
<dbReference type="InterPro" id="IPR004013">
    <property type="entry name" value="PHP_dom"/>
</dbReference>
<dbReference type="PANTHER" id="PTHR42924:SF3">
    <property type="entry name" value="POLYMERASE_HISTIDINOL PHOSPHATASE N-TERMINAL DOMAIN-CONTAINING PROTEIN"/>
    <property type="match status" value="1"/>
</dbReference>
<sequence length="270" mass="30354">MKADLHVHSDFSDGSNTVEEIMELAAERGITHISLTDHDTVSGIEHAQKVGKHRGITVIPGIEISAYDFKRERKVHILGYAFCKSAHHIQMLCNPLLQRRHANSLWQIEQLQKNGIDIEVQEVMRRAAEGGIIYKQHIMSCLTDDHFTTPAYQQLYKQLFKGEGICARDIIYVDAIDAVQAIKKDGGYAVLAHPGQLDSFDMVEELVQHGLDGIERNHYDHSEQDKSRTEAYAKKFDLFMTGGSDYHGSFGAPIQLGEFDSPTEAVYSII</sequence>
<dbReference type="Proteomes" id="UP000823485">
    <property type="component" value="Unassembled WGS sequence"/>
</dbReference>
<keyword evidence="3" id="KW-1185">Reference proteome</keyword>
<proteinExistence type="predicted"/>
<dbReference type="RefSeq" id="WP_077113641.1">
    <property type="nucleotide sequence ID" value="NZ_JAFBFH010000020.1"/>
</dbReference>
<accession>A0ABS2R8F2</accession>
<dbReference type="InterPro" id="IPR003141">
    <property type="entry name" value="Pol/His_phosphatase_N"/>
</dbReference>
<dbReference type="Pfam" id="PF02811">
    <property type="entry name" value="PHP"/>
    <property type="match status" value="1"/>
</dbReference>
<comment type="caution">
    <text evidence="2">The sequence shown here is derived from an EMBL/GenBank/DDBJ whole genome shotgun (WGS) entry which is preliminary data.</text>
</comment>
<evidence type="ECO:0000259" key="1">
    <source>
        <dbReference type="SMART" id="SM00481"/>
    </source>
</evidence>
<feature type="domain" description="Polymerase/histidinol phosphatase N-terminal" evidence="1">
    <location>
        <begin position="3"/>
        <end position="68"/>
    </location>
</feature>
<evidence type="ECO:0000313" key="3">
    <source>
        <dbReference type="Proteomes" id="UP000823485"/>
    </source>
</evidence>
<protein>
    <submittedName>
        <fullName evidence="2">Metal-dependent phosphoesterase TrpH</fullName>
    </submittedName>
</protein>
<dbReference type="SUPFAM" id="SSF89550">
    <property type="entry name" value="PHP domain-like"/>
    <property type="match status" value="1"/>
</dbReference>
<dbReference type="CDD" id="cd07438">
    <property type="entry name" value="PHP_HisPPase_AMP"/>
    <property type="match status" value="1"/>
</dbReference>
<dbReference type="SMART" id="SM00481">
    <property type="entry name" value="POLIIIAc"/>
    <property type="match status" value="1"/>
</dbReference>
<dbReference type="InterPro" id="IPR052018">
    <property type="entry name" value="PHP_domain"/>
</dbReference>
<dbReference type="EMBL" id="JAFBFH010000020">
    <property type="protein sequence ID" value="MBM7715923.1"/>
    <property type="molecule type" value="Genomic_DNA"/>
</dbReference>
<dbReference type="Gene3D" id="1.10.150.650">
    <property type="match status" value="1"/>
</dbReference>